<accession>A0A8C4YXM0</accession>
<feature type="compositionally biased region" description="Basic and acidic residues" evidence="1">
    <location>
        <begin position="798"/>
        <end position="810"/>
    </location>
</feature>
<proteinExistence type="predicted"/>
<gene>
    <name evidence="3" type="primary">lmo7b</name>
</gene>
<dbReference type="InterPro" id="IPR031865">
    <property type="entry name" value="DUF4757"/>
</dbReference>
<feature type="region of interest" description="Disordered" evidence="1">
    <location>
        <begin position="907"/>
        <end position="944"/>
    </location>
</feature>
<name>A0A8C4YXM0_GADMO</name>
<feature type="domain" description="PDZ" evidence="2">
    <location>
        <begin position="497"/>
        <end position="578"/>
    </location>
</feature>
<feature type="compositionally biased region" description="Basic and acidic residues" evidence="1">
    <location>
        <begin position="110"/>
        <end position="124"/>
    </location>
</feature>
<reference evidence="3" key="2">
    <citation type="submission" date="2025-09" db="UniProtKB">
        <authorList>
            <consortium name="Ensembl"/>
        </authorList>
    </citation>
    <scope>IDENTIFICATION</scope>
</reference>
<dbReference type="Gene3D" id="2.30.42.10">
    <property type="match status" value="1"/>
</dbReference>
<feature type="region of interest" description="Disordered" evidence="1">
    <location>
        <begin position="1"/>
        <end position="304"/>
    </location>
</feature>
<dbReference type="GeneTree" id="ENSGT00950000183159"/>
<feature type="region of interest" description="Disordered" evidence="1">
    <location>
        <begin position="438"/>
        <end position="468"/>
    </location>
</feature>
<dbReference type="Pfam" id="PF00595">
    <property type="entry name" value="PDZ"/>
    <property type="match status" value="1"/>
</dbReference>
<evidence type="ECO:0000256" key="1">
    <source>
        <dbReference type="SAM" id="MobiDB-lite"/>
    </source>
</evidence>
<organism evidence="3 4">
    <name type="scientific">Gadus morhua</name>
    <name type="common">Atlantic cod</name>
    <dbReference type="NCBI Taxonomy" id="8049"/>
    <lineage>
        <taxon>Eukaryota</taxon>
        <taxon>Metazoa</taxon>
        <taxon>Chordata</taxon>
        <taxon>Craniata</taxon>
        <taxon>Vertebrata</taxon>
        <taxon>Euteleostomi</taxon>
        <taxon>Actinopterygii</taxon>
        <taxon>Neopterygii</taxon>
        <taxon>Teleostei</taxon>
        <taxon>Neoteleostei</taxon>
        <taxon>Acanthomorphata</taxon>
        <taxon>Zeiogadaria</taxon>
        <taxon>Gadariae</taxon>
        <taxon>Gadiformes</taxon>
        <taxon>Gadoidei</taxon>
        <taxon>Gadidae</taxon>
        <taxon>Gadus</taxon>
    </lineage>
</organism>
<feature type="compositionally biased region" description="Polar residues" evidence="1">
    <location>
        <begin position="150"/>
        <end position="171"/>
    </location>
</feature>
<reference evidence="3" key="1">
    <citation type="submission" date="2025-08" db="UniProtKB">
        <authorList>
            <consortium name="Ensembl"/>
        </authorList>
    </citation>
    <scope>IDENTIFICATION</scope>
</reference>
<protein>
    <recommendedName>
        <fullName evidence="2">PDZ domain-containing protein</fullName>
    </recommendedName>
</protein>
<dbReference type="PANTHER" id="PTHR46767:SF2">
    <property type="entry name" value="LIM DOMAIN 7B"/>
    <property type="match status" value="1"/>
</dbReference>
<dbReference type="PROSITE" id="PS50106">
    <property type="entry name" value="PDZ"/>
    <property type="match status" value="1"/>
</dbReference>
<dbReference type="PANTHER" id="PTHR46767">
    <property type="entry name" value="LIM DOMAIN ONLY PROTEIN 7"/>
    <property type="match status" value="1"/>
</dbReference>
<dbReference type="OMA" id="FQTHWDS"/>
<sequence length="1005" mass="109731">MSAQKDSAQQQERGYVPPVEGAYPLPREGGCIAPAPLRRKKGCEENKQGLLTRVSQIQLRPGRPPQVNPGWIWSKSTTDIPMESPGYQDDGQNLGGPDVSRPSRPPNGARSKESVEKWQEDLTKWKNRRRSTNSDLHRKVEERNHDVNETTRGTRATVGQNKTANGDQLSPSVPGPASSHSSRASRPALSRSYTVETRLRDPLPNKASSSCSPVQNQPLSGAMPASHRPLLGEEVPSASLASDGNASSTATTPSTCSPYTSQTLIKLQPGPTAGQTQTGGRGRRTTMGPVPYSGIGTVDRTPYSPQVTDRKITILHHGPFLQRRDVTQQNHCSLNTAEPGAGEEAGGLVNGPTHHSFLHRYNSMPWSGSASLPRGYRRSEGSARLSNVLTARPFGTRPSRKSSLLSTGSDYKTLPLSGDMQAPQPILNRQVATSLIRAPRQAAEKQEVENQAEKERDREEGGHTNGLPYCSQPPFKTLSQTHLSPPAIHAAPQKRMRVSLSLTPNSVDDFGFQTDWSATGARVTSVQQGSPAELCQLCVGDVITTLGGAKVEQLSSSQWESTMTSALQSGSLTMDVSRYSNQGCPENHVHKDIMTLPTGPDLHAQGLGIQTRNGEFEGTRKTASTKELERIVLRNKRRRAEFFDVKGGTESAISDLQVPSLKPSSSNWSWDHEEERKRQERWQEEQERHLQERYQRDQKRMQAEWQSAQEGTGEEPRGTDERPVWLDDPGVVIPTSLTRPVVQRQAPHWEADGSVRHQNKGTGSAGVQYSDPAPVGHPTPTDLAGFRPLGTEAGSKPRSLEAEKDKRAEPDLPTGSGGFTQLYSAYRGMSKSTPTLASDHRQTKGPGEQKKGKVATASKEEQNRQQILEEMKKRTQLLTDNSWIRQRRASSLKEPLYTGGTLRRYESLDSLHTAPPSEPPCELSGPRSLSGSSGRSVYPRYTTCPTPPDQLPSCPVALSQHSFPDASCIPGKAPGDCAVPSISEERDQKFRAETTSLSASVATSS</sequence>
<dbReference type="Ensembl" id="ENSGMOT00000002628.2">
    <property type="protein sequence ID" value="ENSGMOP00000002545.2"/>
    <property type="gene ID" value="ENSGMOG00000002351.2"/>
</dbReference>
<dbReference type="InterPro" id="IPR029978">
    <property type="entry name" value="LMO-7"/>
</dbReference>
<feature type="compositionally biased region" description="Basic and acidic residues" evidence="1">
    <location>
        <begin position="442"/>
        <end position="462"/>
    </location>
</feature>
<feature type="compositionally biased region" description="Basic and acidic residues" evidence="1">
    <location>
        <begin position="714"/>
        <end position="725"/>
    </location>
</feature>
<evidence type="ECO:0000259" key="2">
    <source>
        <dbReference type="PROSITE" id="PS50106"/>
    </source>
</evidence>
<feature type="compositionally biased region" description="Low complexity" evidence="1">
    <location>
        <begin position="175"/>
        <end position="192"/>
    </location>
</feature>
<feature type="region of interest" description="Disordered" evidence="1">
    <location>
        <begin position="744"/>
        <end position="864"/>
    </location>
</feature>
<evidence type="ECO:0000313" key="3">
    <source>
        <dbReference type="Ensembl" id="ENSGMOP00000002545.2"/>
    </source>
</evidence>
<feature type="compositionally biased region" description="Basic and acidic residues" evidence="1">
    <location>
        <begin position="693"/>
        <end position="702"/>
    </location>
</feature>
<feature type="compositionally biased region" description="Low complexity" evidence="1">
    <location>
        <begin position="268"/>
        <end position="278"/>
    </location>
</feature>
<feature type="compositionally biased region" description="Polar residues" evidence="1">
    <location>
        <begin position="1"/>
        <end position="12"/>
    </location>
</feature>
<evidence type="ECO:0000313" key="4">
    <source>
        <dbReference type="Proteomes" id="UP000694546"/>
    </source>
</evidence>
<dbReference type="Pfam" id="PF15949">
    <property type="entry name" value="DUF4757"/>
    <property type="match status" value="1"/>
</dbReference>
<dbReference type="GO" id="GO:0030155">
    <property type="term" value="P:regulation of cell adhesion"/>
    <property type="evidence" value="ECO:0007669"/>
    <property type="project" value="InterPro"/>
</dbReference>
<feature type="compositionally biased region" description="Basic and acidic residues" evidence="1">
    <location>
        <begin position="983"/>
        <end position="992"/>
    </location>
</feature>
<feature type="compositionally biased region" description="Basic and acidic residues" evidence="1">
    <location>
        <begin position="838"/>
        <end position="851"/>
    </location>
</feature>
<feature type="compositionally biased region" description="Low complexity" evidence="1">
    <location>
        <begin position="923"/>
        <end position="936"/>
    </location>
</feature>
<feature type="region of interest" description="Disordered" evidence="1">
    <location>
        <begin position="979"/>
        <end position="1005"/>
    </location>
</feature>
<feature type="compositionally biased region" description="Basic and acidic residues" evidence="1">
    <location>
        <begin position="135"/>
        <end position="149"/>
    </location>
</feature>
<feature type="compositionally biased region" description="Polar residues" evidence="1">
    <location>
        <begin position="206"/>
        <end position="219"/>
    </location>
</feature>
<dbReference type="AlphaFoldDB" id="A0A8C4YXM0"/>
<keyword evidence="4" id="KW-1185">Reference proteome</keyword>
<dbReference type="InterPro" id="IPR036034">
    <property type="entry name" value="PDZ_sf"/>
</dbReference>
<feature type="compositionally biased region" description="Low complexity" evidence="1">
    <location>
        <begin position="993"/>
        <end position="1005"/>
    </location>
</feature>
<dbReference type="SUPFAM" id="SSF50156">
    <property type="entry name" value="PDZ domain-like"/>
    <property type="match status" value="1"/>
</dbReference>
<dbReference type="InterPro" id="IPR001478">
    <property type="entry name" value="PDZ"/>
</dbReference>
<dbReference type="GO" id="GO:0023051">
    <property type="term" value="P:regulation of signaling"/>
    <property type="evidence" value="ECO:0007669"/>
    <property type="project" value="InterPro"/>
</dbReference>
<feature type="region of interest" description="Disordered" evidence="1">
    <location>
        <begin position="693"/>
        <end position="726"/>
    </location>
</feature>
<feature type="compositionally biased region" description="Low complexity" evidence="1">
    <location>
        <begin position="246"/>
        <end position="261"/>
    </location>
</feature>
<dbReference type="Proteomes" id="UP000694546">
    <property type="component" value="Chromosome 14"/>
</dbReference>